<keyword evidence="5" id="KW-0560">Oxidoreductase</keyword>
<evidence type="ECO:0000313" key="8">
    <source>
        <dbReference type="EMBL" id="ACB33508.1"/>
    </source>
</evidence>
<dbReference type="PANTHER" id="PTHR43884:SF20">
    <property type="entry name" value="ACYL-COA DEHYDROGENASE FADE28"/>
    <property type="match status" value="1"/>
</dbReference>
<dbReference type="GO" id="GO:0003995">
    <property type="term" value="F:acyl-CoA dehydrogenase activity"/>
    <property type="evidence" value="ECO:0007669"/>
    <property type="project" value="TreeGrafter"/>
</dbReference>
<evidence type="ECO:0000256" key="2">
    <source>
        <dbReference type="ARBA" id="ARBA00009347"/>
    </source>
</evidence>
<feature type="domain" description="Acyl-CoA dehydrogenase/oxidase C-terminal" evidence="6">
    <location>
        <begin position="225"/>
        <end position="359"/>
    </location>
</feature>
<dbReference type="PANTHER" id="PTHR43884">
    <property type="entry name" value="ACYL-COA DEHYDROGENASE"/>
    <property type="match status" value="1"/>
</dbReference>
<protein>
    <submittedName>
        <fullName evidence="8">Acyl-CoA dehydrogenase domain protein</fullName>
    </submittedName>
</protein>
<name>B1Y5C0_LEPCP</name>
<dbReference type="EMBL" id="CP001013">
    <property type="protein sequence ID" value="ACB33508.1"/>
    <property type="molecule type" value="Genomic_DNA"/>
</dbReference>
<comment type="similarity">
    <text evidence="2">Belongs to the acyl-CoA dehydrogenase family.</text>
</comment>
<dbReference type="AlphaFoldDB" id="B1Y5C0"/>
<keyword evidence="3" id="KW-0285">Flavoprotein</keyword>
<dbReference type="RefSeq" id="WP_012346270.1">
    <property type="nucleotide sequence ID" value="NC_010524.1"/>
</dbReference>
<dbReference type="STRING" id="395495.Lcho_1239"/>
<keyword evidence="4" id="KW-0274">FAD</keyword>
<dbReference type="HOGENOM" id="CLU_018204_5_2_4"/>
<proteinExistence type="inferred from homology"/>
<reference evidence="8 9" key="1">
    <citation type="submission" date="2008-03" db="EMBL/GenBank/DDBJ databases">
        <title>Complete sequence of Leptothrix cholodnii SP-6.</title>
        <authorList>
            <consortium name="US DOE Joint Genome Institute"/>
            <person name="Copeland A."/>
            <person name="Lucas S."/>
            <person name="Lapidus A."/>
            <person name="Glavina del Rio T."/>
            <person name="Dalin E."/>
            <person name="Tice H."/>
            <person name="Bruce D."/>
            <person name="Goodwin L."/>
            <person name="Pitluck S."/>
            <person name="Chertkov O."/>
            <person name="Brettin T."/>
            <person name="Detter J.C."/>
            <person name="Han C."/>
            <person name="Kuske C.R."/>
            <person name="Schmutz J."/>
            <person name="Larimer F."/>
            <person name="Land M."/>
            <person name="Hauser L."/>
            <person name="Kyrpides N."/>
            <person name="Lykidis A."/>
            <person name="Emerson D."/>
            <person name="Richardson P."/>
        </authorList>
    </citation>
    <scope>NUCLEOTIDE SEQUENCE [LARGE SCALE GENOMIC DNA]</scope>
    <source>
        <strain evidence="9">ATCC 51168 / LMG 8142 / SP-6</strain>
    </source>
</reference>
<dbReference type="InterPro" id="IPR046373">
    <property type="entry name" value="Acyl-CoA_Oxase/DH_mid-dom_sf"/>
</dbReference>
<gene>
    <name evidence="8" type="ordered locus">Lcho_1239</name>
</gene>
<dbReference type="eggNOG" id="COG1960">
    <property type="taxonomic scope" value="Bacteria"/>
</dbReference>
<evidence type="ECO:0000259" key="7">
    <source>
        <dbReference type="Pfam" id="PF02771"/>
    </source>
</evidence>
<keyword evidence="9" id="KW-1185">Reference proteome</keyword>
<dbReference type="InterPro" id="IPR037069">
    <property type="entry name" value="AcylCoA_DH/ox_N_sf"/>
</dbReference>
<evidence type="ECO:0000259" key="6">
    <source>
        <dbReference type="Pfam" id="PF00441"/>
    </source>
</evidence>
<dbReference type="InterPro" id="IPR009100">
    <property type="entry name" value="AcylCoA_DH/oxidase_NM_dom_sf"/>
</dbReference>
<dbReference type="InterPro" id="IPR036250">
    <property type="entry name" value="AcylCo_DH-like_C"/>
</dbReference>
<evidence type="ECO:0000256" key="1">
    <source>
        <dbReference type="ARBA" id="ARBA00001974"/>
    </source>
</evidence>
<evidence type="ECO:0000256" key="4">
    <source>
        <dbReference type="ARBA" id="ARBA00022827"/>
    </source>
</evidence>
<dbReference type="SUPFAM" id="SSF56645">
    <property type="entry name" value="Acyl-CoA dehydrogenase NM domain-like"/>
    <property type="match status" value="1"/>
</dbReference>
<dbReference type="Pfam" id="PF00441">
    <property type="entry name" value="Acyl-CoA_dh_1"/>
    <property type="match status" value="1"/>
</dbReference>
<dbReference type="SUPFAM" id="SSF47203">
    <property type="entry name" value="Acyl-CoA dehydrogenase C-terminal domain-like"/>
    <property type="match status" value="1"/>
</dbReference>
<evidence type="ECO:0000256" key="5">
    <source>
        <dbReference type="ARBA" id="ARBA00023002"/>
    </source>
</evidence>
<dbReference type="Pfam" id="PF02771">
    <property type="entry name" value="Acyl-CoA_dh_N"/>
    <property type="match status" value="1"/>
</dbReference>
<accession>B1Y5C0</accession>
<evidence type="ECO:0000313" key="9">
    <source>
        <dbReference type="Proteomes" id="UP000001693"/>
    </source>
</evidence>
<dbReference type="GO" id="GO:0050660">
    <property type="term" value="F:flavin adenine dinucleotide binding"/>
    <property type="evidence" value="ECO:0007669"/>
    <property type="project" value="InterPro"/>
</dbReference>
<comment type="cofactor">
    <cofactor evidence="1">
        <name>FAD</name>
        <dbReference type="ChEBI" id="CHEBI:57692"/>
    </cofactor>
</comment>
<dbReference type="OrthoDB" id="9770681at2"/>
<sequence>MDFDLSDDQQQLREAVRRWVDKAYGFERHRAIAAAGGFSAEAWGELAGLGLTALAVPEAHGGLGWGAVEAMLVMEELGRGLLLEPYAPAALMVPALLAAAPAELQSRWLPAIAAGDALVVPAHQERGARHRLALVETRAAPVGTQWLLDGGKSLVPAGDQADALLVSARVHGAVDAPDGLALFLVERRAGGLQCRGHGLQDGARAAELQLHDTPATLLAGPGAAWAALEQAVDVGLAALCAEAVGVMAALLALTADHLNTRHQFGVPIARFQALRHRIADARMQLELARSMSWLATLRLADEPAVRRRAVSMAKLQIGRSARFVGQQCVQLHGAIGVTDDCIASHHFKRLTCIELTLGDTLHHLGDLSAGLQDSAGVFA</sequence>
<feature type="domain" description="Acyl-CoA dehydrogenase/oxidase N-terminal" evidence="7">
    <location>
        <begin position="6"/>
        <end position="116"/>
    </location>
</feature>
<dbReference type="Gene3D" id="2.40.110.10">
    <property type="entry name" value="Butyryl-CoA Dehydrogenase, subunit A, domain 2"/>
    <property type="match status" value="1"/>
</dbReference>
<dbReference type="Gene3D" id="1.10.540.10">
    <property type="entry name" value="Acyl-CoA dehydrogenase/oxidase, N-terminal domain"/>
    <property type="match status" value="1"/>
</dbReference>
<dbReference type="KEGG" id="lch:Lcho_1239"/>
<dbReference type="CDD" id="cd00567">
    <property type="entry name" value="ACAD"/>
    <property type="match status" value="1"/>
</dbReference>
<dbReference type="InterPro" id="IPR009075">
    <property type="entry name" value="AcylCo_DH/oxidase_C"/>
</dbReference>
<dbReference type="Gene3D" id="1.20.140.10">
    <property type="entry name" value="Butyryl-CoA Dehydrogenase, subunit A, domain 3"/>
    <property type="match status" value="1"/>
</dbReference>
<dbReference type="InterPro" id="IPR013786">
    <property type="entry name" value="AcylCoA_DH/ox_N"/>
</dbReference>
<evidence type="ECO:0000256" key="3">
    <source>
        <dbReference type="ARBA" id="ARBA00022630"/>
    </source>
</evidence>
<organism evidence="8 9">
    <name type="scientific">Leptothrix cholodnii (strain ATCC 51168 / LMG 8142 / SP-6)</name>
    <name type="common">Leptothrix discophora (strain SP-6)</name>
    <dbReference type="NCBI Taxonomy" id="395495"/>
    <lineage>
        <taxon>Bacteria</taxon>
        <taxon>Pseudomonadati</taxon>
        <taxon>Pseudomonadota</taxon>
        <taxon>Betaproteobacteria</taxon>
        <taxon>Burkholderiales</taxon>
        <taxon>Sphaerotilaceae</taxon>
        <taxon>Leptothrix</taxon>
    </lineage>
</organism>
<dbReference type="Proteomes" id="UP000001693">
    <property type="component" value="Chromosome"/>
</dbReference>